<evidence type="ECO:0000256" key="4">
    <source>
        <dbReference type="ARBA" id="ARBA00022763"/>
    </source>
</evidence>
<dbReference type="Proteomes" id="UP000595001">
    <property type="component" value="Chromosome"/>
</dbReference>
<evidence type="ECO:0000313" key="11">
    <source>
        <dbReference type="EMBL" id="QPV61570.1"/>
    </source>
</evidence>
<dbReference type="GO" id="GO:0035485">
    <property type="term" value="F:adenine/guanine mispair binding"/>
    <property type="evidence" value="ECO:0007669"/>
    <property type="project" value="TreeGrafter"/>
</dbReference>
<dbReference type="GeneID" id="60589316"/>
<feature type="domain" description="HhH-GPD" evidence="10">
    <location>
        <begin position="42"/>
        <end position="185"/>
    </location>
</feature>
<dbReference type="KEGG" id="hlt:I7X12_12445"/>
<evidence type="ECO:0000313" key="12">
    <source>
        <dbReference type="Proteomes" id="UP000595001"/>
    </source>
</evidence>
<reference evidence="11 12" key="1">
    <citation type="submission" date="2020-12" db="EMBL/GenBank/DDBJ databases">
        <title>Halosimplex halophilum sp. nov. and Halosimplex salinum sp. nov., two new members of the genus Halosimplex.</title>
        <authorList>
            <person name="Cui H.L."/>
        </authorList>
    </citation>
    <scope>NUCLEOTIDE SEQUENCE [LARGE SCALE GENOMIC DNA]</scope>
    <source>
        <strain evidence="11 12">YGH94</strain>
    </source>
</reference>
<evidence type="ECO:0000256" key="7">
    <source>
        <dbReference type="ARBA" id="ARBA00023014"/>
    </source>
</evidence>
<sequence>MDGSTARRFRSELLEWAEENLREFSWRDPDRSLYEVFVAEFFLTQTPAENVATVYPRFLDRFSSLGAIEEAEESELAEVIEPLGFYNMRSDALKQIADEHDTLPETVDELTDLVRVGPYVANATLCFAHGEPLPILDRNVERVYDRVFGDEWPDSPTERRQFADRHLSTDRPRTYNLALLDFGAAICQPEPLCSECFANGYCEYYQER</sequence>
<evidence type="ECO:0000256" key="1">
    <source>
        <dbReference type="ARBA" id="ARBA00001966"/>
    </source>
</evidence>
<keyword evidence="3" id="KW-0479">Metal-binding</keyword>
<organism evidence="11 12">
    <name type="scientific">Halosimplex litoreum</name>
    <dbReference type="NCBI Taxonomy" id="1198301"/>
    <lineage>
        <taxon>Archaea</taxon>
        <taxon>Methanobacteriati</taxon>
        <taxon>Methanobacteriota</taxon>
        <taxon>Stenosarchaea group</taxon>
        <taxon>Halobacteria</taxon>
        <taxon>Halobacteriales</taxon>
        <taxon>Haloarculaceae</taxon>
        <taxon>Halosimplex</taxon>
    </lineage>
</organism>
<dbReference type="GO" id="GO:0051539">
    <property type="term" value="F:4 iron, 4 sulfur cluster binding"/>
    <property type="evidence" value="ECO:0007669"/>
    <property type="project" value="InterPro"/>
</dbReference>
<gene>
    <name evidence="11" type="ORF">I7X12_12445</name>
</gene>
<keyword evidence="8" id="KW-0234">DNA repair</keyword>
<evidence type="ECO:0000256" key="3">
    <source>
        <dbReference type="ARBA" id="ARBA00022723"/>
    </source>
</evidence>
<dbReference type="SMART" id="SM00478">
    <property type="entry name" value="ENDO3c"/>
    <property type="match status" value="1"/>
</dbReference>
<dbReference type="SMART" id="SM00525">
    <property type="entry name" value="FES"/>
    <property type="match status" value="1"/>
</dbReference>
<keyword evidence="12" id="KW-1185">Reference proteome</keyword>
<evidence type="ECO:0000256" key="2">
    <source>
        <dbReference type="ARBA" id="ARBA00008343"/>
    </source>
</evidence>
<evidence type="ECO:0000259" key="10">
    <source>
        <dbReference type="SMART" id="SM00478"/>
    </source>
</evidence>
<dbReference type="PANTHER" id="PTHR42944">
    <property type="entry name" value="ADENINE DNA GLYCOSYLASE"/>
    <property type="match status" value="1"/>
</dbReference>
<evidence type="ECO:0000256" key="6">
    <source>
        <dbReference type="ARBA" id="ARBA00023004"/>
    </source>
</evidence>
<dbReference type="GO" id="GO:0034039">
    <property type="term" value="F:8-oxo-7,8-dihydroguanine DNA N-glycosylase activity"/>
    <property type="evidence" value="ECO:0007669"/>
    <property type="project" value="TreeGrafter"/>
</dbReference>
<keyword evidence="9" id="KW-0326">Glycosidase</keyword>
<accession>A0A7T3FVM7</accession>
<dbReference type="Pfam" id="PF00730">
    <property type="entry name" value="HhH-GPD"/>
    <property type="match status" value="1"/>
</dbReference>
<dbReference type="Gene3D" id="1.10.340.30">
    <property type="entry name" value="Hypothetical protein, domain 2"/>
    <property type="match status" value="1"/>
</dbReference>
<dbReference type="RefSeq" id="WP_198060400.1">
    <property type="nucleotide sequence ID" value="NZ_CP065856.1"/>
</dbReference>
<dbReference type="CDD" id="cd00056">
    <property type="entry name" value="ENDO3c"/>
    <property type="match status" value="1"/>
</dbReference>
<evidence type="ECO:0000256" key="5">
    <source>
        <dbReference type="ARBA" id="ARBA00022801"/>
    </source>
</evidence>
<dbReference type="GO" id="GO:0006298">
    <property type="term" value="P:mismatch repair"/>
    <property type="evidence" value="ECO:0007669"/>
    <property type="project" value="TreeGrafter"/>
</dbReference>
<dbReference type="OrthoDB" id="206280at2157"/>
<dbReference type="InterPro" id="IPR044298">
    <property type="entry name" value="MIG/MutY"/>
</dbReference>
<comment type="cofactor">
    <cofactor evidence="1">
        <name>[4Fe-4S] cluster</name>
        <dbReference type="ChEBI" id="CHEBI:49883"/>
    </cofactor>
</comment>
<keyword evidence="7" id="KW-0411">Iron-sulfur</keyword>
<dbReference type="GO" id="GO:0032357">
    <property type="term" value="F:oxidized purine DNA binding"/>
    <property type="evidence" value="ECO:0007669"/>
    <property type="project" value="TreeGrafter"/>
</dbReference>
<dbReference type="InterPro" id="IPR011257">
    <property type="entry name" value="DNA_glycosylase"/>
</dbReference>
<name>A0A7T3FVM7_9EURY</name>
<comment type="similarity">
    <text evidence="2">Belongs to the Nth/MutY family.</text>
</comment>
<dbReference type="GO" id="GO:0006284">
    <property type="term" value="P:base-excision repair"/>
    <property type="evidence" value="ECO:0007669"/>
    <property type="project" value="InterPro"/>
</dbReference>
<dbReference type="REBASE" id="486761">
    <property type="entry name" value="V.HliYGH94ORF12435P"/>
</dbReference>
<dbReference type="EMBL" id="CP065856">
    <property type="protein sequence ID" value="QPV61570.1"/>
    <property type="molecule type" value="Genomic_DNA"/>
</dbReference>
<dbReference type="InterPro" id="IPR003265">
    <property type="entry name" value="HhH-GPD_domain"/>
</dbReference>
<dbReference type="GO" id="GO:0046872">
    <property type="term" value="F:metal ion binding"/>
    <property type="evidence" value="ECO:0007669"/>
    <property type="project" value="UniProtKB-KW"/>
</dbReference>
<keyword evidence="4" id="KW-0227">DNA damage</keyword>
<evidence type="ECO:0000256" key="8">
    <source>
        <dbReference type="ARBA" id="ARBA00023204"/>
    </source>
</evidence>
<dbReference type="GO" id="GO:0000701">
    <property type="term" value="F:purine-specific mismatch base pair DNA N-glycosylase activity"/>
    <property type="evidence" value="ECO:0007669"/>
    <property type="project" value="TreeGrafter"/>
</dbReference>
<dbReference type="SUPFAM" id="SSF48150">
    <property type="entry name" value="DNA-glycosylase"/>
    <property type="match status" value="1"/>
</dbReference>
<dbReference type="InterPro" id="IPR023170">
    <property type="entry name" value="HhH_base_excis_C"/>
</dbReference>
<protein>
    <recommendedName>
        <fullName evidence="10">HhH-GPD domain-containing protein</fullName>
    </recommendedName>
</protein>
<keyword evidence="6" id="KW-0408">Iron</keyword>
<evidence type="ECO:0000256" key="9">
    <source>
        <dbReference type="ARBA" id="ARBA00023295"/>
    </source>
</evidence>
<dbReference type="PANTHER" id="PTHR42944:SF1">
    <property type="entry name" value="ADENINE DNA GLYCOSYLASE"/>
    <property type="match status" value="1"/>
</dbReference>
<dbReference type="AlphaFoldDB" id="A0A7T3FVM7"/>
<dbReference type="Gene3D" id="1.10.1670.10">
    <property type="entry name" value="Helix-hairpin-Helix base-excision DNA repair enzymes (C-terminal)"/>
    <property type="match status" value="1"/>
</dbReference>
<proteinExistence type="inferred from homology"/>
<keyword evidence="5" id="KW-0378">Hydrolase</keyword>
<dbReference type="InterPro" id="IPR003651">
    <property type="entry name" value="Endonuclease3_FeS-loop_motif"/>
</dbReference>